<gene>
    <name evidence="6" type="ORF">SAMN05444398_10718</name>
</gene>
<dbReference type="STRING" id="337701.SAMN05444398_10718"/>
<dbReference type="FunFam" id="1.10.10.10:FF:000001">
    <property type="entry name" value="LysR family transcriptional regulator"/>
    <property type="match status" value="1"/>
</dbReference>
<evidence type="ECO:0000259" key="5">
    <source>
        <dbReference type="PROSITE" id="PS50931"/>
    </source>
</evidence>
<dbReference type="InterPro" id="IPR036390">
    <property type="entry name" value="WH_DNA-bd_sf"/>
</dbReference>
<dbReference type="Gene3D" id="3.40.190.10">
    <property type="entry name" value="Periplasmic binding protein-like II"/>
    <property type="match status" value="2"/>
</dbReference>
<dbReference type="PANTHER" id="PTHR30537:SF5">
    <property type="entry name" value="HTH-TYPE TRANSCRIPTIONAL ACTIVATOR TTDR-RELATED"/>
    <property type="match status" value="1"/>
</dbReference>
<dbReference type="Proteomes" id="UP000183974">
    <property type="component" value="Unassembled WGS sequence"/>
</dbReference>
<name>A0A1M7ECV3_9RHOB</name>
<reference evidence="6 7" key="1">
    <citation type="submission" date="2016-11" db="EMBL/GenBank/DDBJ databases">
        <authorList>
            <person name="Jaros S."/>
            <person name="Januszkiewicz K."/>
            <person name="Wedrychowicz H."/>
        </authorList>
    </citation>
    <scope>NUCLEOTIDE SEQUENCE [LARGE SCALE GENOMIC DNA]</scope>
    <source>
        <strain evidence="6 7">DSM 29589</strain>
    </source>
</reference>
<keyword evidence="3 6" id="KW-0238">DNA-binding</keyword>
<dbReference type="InterPro" id="IPR005119">
    <property type="entry name" value="LysR_subst-bd"/>
</dbReference>
<keyword evidence="2" id="KW-0805">Transcription regulation</keyword>
<dbReference type="AlphaFoldDB" id="A0A1M7ECV3"/>
<evidence type="ECO:0000313" key="7">
    <source>
        <dbReference type="Proteomes" id="UP000183974"/>
    </source>
</evidence>
<dbReference type="PRINTS" id="PR00039">
    <property type="entry name" value="HTHLYSR"/>
</dbReference>
<evidence type="ECO:0000256" key="1">
    <source>
        <dbReference type="ARBA" id="ARBA00009437"/>
    </source>
</evidence>
<evidence type="ECO:0000256" key="2">
    <source>
        <dbReference type="ARBA" id="ARBA00023015"/>
    </source>
</evidence>
<evidence type="ECO:0000313" key="6">
    <source>
        <dbReference type="EMBL" id="SHL89611.1"/>
    </source>
</evidence>
<dbReference type="PANTHER" id="PTHR30537">
    <property type="entry name" value="HTH-TYPE TRANSCRIPTIONAL REGULATOR"/>
    <property type="match status" value="1"/>
</dbReference>
<dbReference type="InterPro" id="IPR058163">
    <property type="entry name" value="LysR-type_TF_proteobact-type"/>
</dbReference>
<dbReference type="InterPro" id="IPR000847">
    <property type="entry name" value="LysR_HTH_N"/>
</dbReference>
<feature type="domain" description="HTH lysR-type" evidence="5">
    <location>
        <begin position="9"/>
        <end position="66"/>
    </location>
</feature>
<evidence type="ECO:0000256" key="4">
    <source>
        <dbReference type="ARBA" id="ARBA00023163"/>
    </source>
</evidence>
<dbReference type="SUPFAM" id="SSF53850">
    <property type="entry name" value="Periplasmic binding protein-like II"/>
    <property type="match status" value="1"/>
</dbReference>
<organism evidence="6 7">
    <name type="scientific">Roseovarius pacificus</name>
    <dbReference type="NCBI Taxonomy" id="337701"/>
    <lineage>
        <taxon>Bacteria</taxon>
        <taxon>Pseudomonadati</taxon>
        <taxon>Pseudomonadota</taxon>
        <taxon>Alphaproteobacteria</taxon>
        <taxon>Rhodobacterales</taxon>
        <taxon>Roseobacteraceae</taxon>
        <taxon>Roseovarius</taxon>
    </lineage>
</organism>
<keyword evidence="7" id="KW-1185">Reference proteome</keyword>
<dbReference type="PROSITE" id="PS50931">
    <property type="entry name" value="HTH_LYSR"/>
    <property type="match status" value="1"/>
</dbReference>
<dbReference type="Gene3D" id="1.10.10.10">
    <property type="entry name" value="Winged helix-like DNA-binding domain superfamily/Winged helix DNA-binding domain"/>
    <property type="match status" value="1"/>
</dbReference>
<evidence type="ECO:0000256" key="3">
    <source>
        <dbReference type="ARBA" id="ARBA00023125"/>
    </source>
</evidence>
<dbReference type="Pfam" id="PF00126">
    <property type="entry name" value="HTH_1"/>
    <property type="match status" value="1"/>
</dbReference>
<accession>A0A1M7ECV3</accession>
<dbReference type="OrthoDB" id="9804958at2"/>
<dbReference type="EMBL" id="FRBR01000007">
    <property type="protein sequence ID" value="SHL89611.1"/>
    <property type="molecule type" value="Genomic_DNA"/>
</dbReference>
<dbReference type="Pfam" id="PF03466">
    <property type="entry name" value="LysR_substrate"/>
    <property type="match status" value="1"/>
</dbReference>
<protein>
    <submittedName>
        <fullName evidence="6">DNA-binding transcriptional regulator, LysR family</fullName>
    </submittedName>
</protein>
<dbReference type="RefSeq" id="WP_073035144.1">
    <property type="nucleotide sequence ID" value="NZ_BMLR01000007.1"/>
</dbReference>
<dbReference type="InterPro" id="IPR036388">
    <property type="entry name" value="WH-like_DNA-bd_sf"/>
</dbReference>
<dbReference type="GO" id="GO:0003700">
    <property type="term" value="F:DNA-binding transcription factor activity"/>
    <property type="evidence" value="ECO:0007669"/>
    <property type="project" value="InterPro"/>
</dbReference>
<keyword evidence="4" id="KW-0804">Transcription</keyword>
<sequence length="300" mass="32910">MSIKRNSLPPLDTLLFFDCVMRHGSFTRAADELHVTQAAVSKRVRQLEDWLGVSLFDRSTRQMTPTPAAQVLSEKVAVTLEFLAQGLEAVRAPEDPPVHLAAMGAVSMFWLQPRLRAFALGEAACPINLTTTDHPRDLSSATHDLSVLYGDGRFPGRRAHMLFAETLVPMAAPGAEIANAPLLDYPLRGPDWIGWERWHALTGSDAFADRPRLRCASYAQSVGRALQGDGIALGSLHLLKDELRHGALSALPGPSLETGKGYYLTQPENRLPGENARRLWGFLTARSEPDQGSRKASRDL</sequence>
<dbReference type="GO" id="GO:0003677">
    <property type="term" value="F:DNA binding"/>
    <property type="evidence" value="ECO:0007669"/>
    <property type="project" value="UniProtKB-KW"/>
</dbReference>
<proteinExistence type="inferred from homology"/>
<comment type="similarity">
    <text evidence="1">Belongs to the LysR transcriptional regulatory family.</text>
</comment>
<dbReference type="SUPFAM" id="SSF46785">
    <property type="entry name" value="Winged helix' DNA-binding domain"/>
    <property type="match status" value="1"/>
</dbReference>